<keyword evidence="3" id="KW-0540">Nuclease</keyword>
<keyword evidence="7" id="KW-0863">Zinc-finger</keyword>
<dbReference type="Gene3D" id="3.30.40.100">
    <property type="match status" value="1"/>
</dbReference>
<dbReference type="GO" id="GO:0016887">
    <property type="term" value="F:ATP hydrolysis activity"/>
    <property type="evidence" value="ECO:0007669"/>
    <property type="project" value="InterPro"/>
</dbReference>
<evidence type="ECO:0000256" key="2">
    <source>
        <dbReference type="ARBA" id="ARBA00007845"/>
    </source>
</evidence>
<dbReference type="GO" id="GO:0031349">
    <property type="term" value="P:positive regulation of defense response"/>
    <property type="evidence" value="ECO:0007669"/>
    <property type="project" value="UniProtKB-ARBA"/>
</dbReference>
<keyword evidence="16" id="KW-1185">Reference proteome</keyword>
<dbReference type="Pfam" id="PF13589">
    <property type="entry name" value="HATPase_c_3"/>
    <property type="match status" value="1"/>
</dbReference>
<dbReference type="Pfam" id="PF17942">
    <property type="entry name" value="Morc6_S5"/>
    <property type="match status" value="1"/>
</dbReference>
<evidence type="ECO:0000256" key="8">
    <source>
        <dbReference type="ARBA" id="ARBA00022833"/>
    </source>
</evidence>
<dbReference type="Gene3D" id="3.30.565.10">
    <property type="entry name" value="Histidine kinase-like ATPase, C-terminal domain"/>
    <property type="match status" value="1"/>
</dbReference>
<keyword evidence="10" id="KW-0943">RNA-mediated gene silencing</keyword>
<keyword evidence="4" id="KW-0479">Metal-binding</keyword>
<organism evidence="15 16">
    <name type="scientific">Adiantum capillus-veneris</name>
    <name type="common">Maidenhair fern</name>
    <dbReference type="NCBI Taxonomy" id="13818"/>
    <lineage>
        <taxon>Eukaryota</taxon>
        <taxon>Viridiplantae</taxon>
        <taxon>Streptophyta</taxon>
        <taxon>Embryophyta</taxon>
        <taxon>Tracheophyta</taxon>
        <taxon>Polypodiopsida</taxon>
        <taxon>Polypodiidae</taxon>
        <taxon>Polypodiales</taxon>
        <taxon>Pteridineae</taxon>
        <taxon>Pteridaceae</taxon>
        <taxon>Vittarioideae</taxon>
        <taxon>Adiantum</taxon>
    </lineage>
</organism>
<dbReference type="SUPFAM" id="SSF55874">
    <property type="entry name" value="ATPase domain of HSP90 chaperone/DNA topoisomerase II/histidine kinase"/>
    <property type="match status" value="1"/>
</dbReference>
<dbReference type="AlphaFoldDB" id="A0A9D4UEK6"/>
<dbReference type="Proteomes" id="UP000886520">
    <property type="component" value="Chromosome 18"/>
</dbReference>
<dbReference type="GO" id="GO:0005634">
    <property type="term" value="C:nucleus"/>
    <property type="evidence" value="ECO:0007669"/>
    <property type="project" value="UniProtKB-SubCell"/>
</dbReference>
<dbReference type="GO" id="GO:0008270">
    <property type="term" value="F:zinc ion binding"/>
    <property type="evidence" value="ECO:0007669"/>
    <property type="project" value="UniProtKB-KW"/>
</dbReference>
<dbReference type="GO" id="GO:0031047">
    <property type="term" value="P:regulatory ncRNA-mediated gene silencing"/>
    <property type="evidence" value="ECO:0007669"/>
    <property type="project" value="UniProtKB-KW"/>
</dbReference>
<keyword evidence="11" id="KW-0234">DNA repair</keyword>
<keyword evidence="12" id="KW-0539">Nucleus</keyword>
<evidence type="ECO:0000256" key="3">
    <source>
        <dbReference type="ARBA" id="ARBA00022722"/>
    </source>
</evidence>
<dbReference type="InterPro" id="IPR041006">
    <property type="entry name" value="Morc_S5"/>
</dbReference>
<dbReference type="OrthoDB" id="757982at2759"/>
<feature type="domain" description="CW-type" evidence="14">
    <location>
        <begin position="577"/>
        <end position="627"/>
    </location>
</feature>
<protein>
    <recommendedName>
        <fullName evidence="14">CW-type domain-containing protein</fullName>
    </recommendedName>
</protein>
<comment type="similarity">
    <text evidence="2">Belongs to the MORC ATPase protein family.</text>
</comment>
<keyword evidence="9" id="KW-0175">Coiled coil</keyword>
<comment type="subcellular location">
    <subcellularLocation>
        <location evidence="1">Nucleus</location>
    </subcellularLocation>
</comment>
<proteinExistence type="inferred from homology"/>
<evidence type="ECO:0000256" key="4">
    <source>
        <dbReference type="ARBA" id="ARBA00022723"/>
    </source>
</evidence>
<sequence>MDSTARSTGNLSWRGILLKDNKPISDIQSYRVPFPLPSQLTIEKLETETICPLNVLPSFQISPLGANPARVAEWKRFLTFLLTYRKVAYITIAGWELLINPPAAAEVISKQAVVVSYRLRRNFVPACSYVPIEPVVNTFGVNYAQNAAVPILAPAPAPVPAAVIQEKIKSSSFAQTHPSYLETLGQNHASWIFGALAELIDNARDAKASRLDISIDQEFLKSANSPIPVLSVRDNGTGMTHAEILRMISFGHKKPDEDDENLIGRFGVGFKTGSMRLGKDVVVLTQSAETRSIAFLSQTYNKGNEEVEIPVITYRKEGGWMEFDLKAHSQAEAEARLKAVKDYSPFNEYSIGSRFAAFGEHTGTIVCVFNLDRWGANYALEWDPKGTESERRLKRDIWIRSRRVRTRPSQMTKSVPLDYSLHAYLEVMFLEPKMKIYIQGTLVRTRRLHKSLNKTKVLKDIVLGKKVELTLGRSQAERDVGNCGIFLYWHGRLIEAYKRVGAMLHSADVGRGVIGVIDVTDVMRSEDGVGVLNNKQGFQDCVAYAHLEDWLATMADSYWDENYDRLTVGRKDENAVYTPDHSWVQCNRCLKWRILEVGIEDKELPDEWFCYMPPFRGSCMDPECEADAGVVTVGATRTYAGVGPCLQEKEDMEHSTTACNSTLSTKELSDASDDNMKSKLVKPPVLRRLKRGPATTSKGRQSAAKKICKGG</sequence>
<dbReference type="Pfam" id="PF07496">
    <property type="entry name" value="zf-CW"/>
    <property type="match status" value="1"/>
</dbReference>
<keyword evidence="5" id="KW-0255">Endonuclease</keyword>
<evidence type="ECO:0000256" key="6">
    <source>
        <dbReference type="ARBA" id="ARBA00022763"/>
    </source>
</evidence>
<evidence type="ECO:0000256" key="1">
    <source>
        <dbReference type="ARBA" id="ARBA00004123"/>
    </source>
</evidence>
<dbReference type="GO" id="GO:0004519">
    <property type="term" value="F:endonuclease activity"/>
    <property type="evidence" value="ECO:0007669"/>
    <property type="project" value="UniProtKB-KW"/>
</dbReference>
<dbReference type="PANTHER" id="PTHR23336">
    <property type="entry name" value="ZINC FINGER CW-TYPE COILED-COIL DOMAIN PROTEIN 3"/>
    <property type="match status" value="1"/>
</dbReference>
<dbReference type="EMBL" id="JABFUD020000018">
    <property type="protein sequence ID" value="KAI5066375.1"/>
    <property type="molecule type" value="Genomic_DNA"/>
</dbReference>
<keyword evidence="5" id="KW-0378">Hydrolase</keyword>
<dbReference type="InterPro" id="IPR011124">
    <property type="entry name" value="Znf_CW"/>
</dbReference>
<evidence type="ECO:0000256" key="10">
    <source>
        <dbReference type="ARBA" id="ARBA00023158"/>
    </source>
</evidence>
<dbReference type="InterPro" id="IPR036890">
    <property type="entry name" value="HATPase_C_sf"/>
</dbReference>
<dbReference type="PROSITE" id="PS51050">
    <property type="entry name" value="ZF_CW"/>
    <property type="match status" value="1"/>
</dbReference>
<evidence type="ECO:0000256" key="5">
    <source>
        <dbReference type="ARBA" id="ARBA00022759"/>
    </source>
</evidence>
<evidence type="ECO:0000313" key="16">
    <source>
        <dbReference type="Proteomes" id="UP000886520"/>
    </source>
</evidence>
<evidence type="ECO:0000313" key="15">
    <source>
        <dbReference type="EMBL" id="KAI5066375.1"/>
    </source>
</evidence>
<evidence type="ECO:0000259" key="14">
    <source>
        <dbReference type="PROSITE" id="PS51050"/>
    </source>
</evidence>
<dbReference type="InterPro" id="IPR045261">
    <property type="entry name" value="MORC_ATPase"/>
</dbReference>
<dbReference type="PANTHER" id="PTHR23336:SF11">
    <property type="entry name" value="OS06G0622000 PROTEIN"/>
    <property type="match status" value="1"/>
</dbReference>
<comment type="caution">
    <text evidence="15">The sequence shown here is derived from an EMBL/GenBank/DDBJ whole genome shotgun (WGS) entry which is preliminary data.</text>
</comment>
<keyword evidence="8" id="KW-0862">Zinc</keyword>
<accession>A0A9D4UEK6</accession>
<name>A0A9D4UEK6_ADICA</name>
<evidence type="ECO:0000256" key="13">
    <source>
        <dbReference type="SAM" id="MobiDB-lite"/>
    </source>
</evidence>
<keyword evidence="6" id="KW-0227">DNA damage</keyword>
<evidence type="ECO:0000256" key="7">
    <source>
        <dbReference type="ARBA" id="ARBA00022771"/>
    </source>
</evidence>
<gene>
    <name evidence="15" type="ORF">GOP47_0018999</name>
</gene>
<evidence type="ECO:0000256" key="9">
    <source>
        <dbReference type="ARBA" id="ARBA00023054"/>
    </source>
</evidence>
<dbReference type="GO" id="GO:0006281">
    <property type="term" value="P:DNA repair"/>
    <property type="evidence" value="ECO:0007669"/>
    <property type="project" value="UniProtKB-KW"/>
</dbReference>
<evidence type="ECO:0000256" key="11">
    <source>
        <dbReference type="ARBA" id="ARBA00023204"/>
    </source>
</evidence>
<feature type="region of interest" description="Disordered" evidence="13">
    <location>
        <begin position="658"/>
        <end position="711"/>
    </location>
</feature>
<reference evidence="15" key="1">
    <citation type="submission" date="2021-01" db="EMBL/GenBank/DDBJ databases">
        <title>Adiantum capillus-veneris genome.</title>
        <authorList>
            <person name="Fang Y."/>
            <person name="Liao Q."/>
        </authorList>
    </citation>
    <scope>NUCLEOTIDE SEQUENCE</scope>
    <source>
        <strain evidence="15">H3</strain>
        <tissue evidence="15">Leaf</tissue>
    </source>
</reference>
<evidence type="ECO:0000256" key="12">
    <source>
        <dbReference type="ARBA" id="ARBA00023242"/>
    </source>
</evidence>